<name>A0A919L818_9ACTN</name>
<evidence type="ECO:0008006" key="8">
    <source>
        <dbReference type="Google" id="ProtNLM"/>
    </source>
</evidence>
<feature type="compositionally biased region" description="Low complexity" evidence="5">
    <location>
        <begin position="12"/>
        <end position="21"/>
    </location>
</feature>
<evidence type="ECO:0000256" key="1">
    <source>
        <dbReference type="ARBA" id="ARBA00006814"/>
    </source>
</evidence>
<keyword evidence="4" id="KW-0378">Hydrolase</keyword>
<dbReference type="NCBIfam" id="TIGR00072">
    <property type="entry name" value="hydrog_prot"/>
    <property type="match status" value="1"/>
</dbReference>
<dbReference type="PRINTS" id="PR00446">
    <property type="entry name" value="HYDRGNUPTAKE"/>
</dbReference>
<proteinExistence type="inferred from homology"/>
<organism evidence="6 7">
    <name type="scientific">Streptomyces sulfonofaciens</name>
    <dbReference type="NCBI Taxonomy" id="68272"/>
    <lineage>
        <taxon>Bacteria</taxon>
        <taxon>Bacillati</taxon>
        <taxon>Actinomycetota</taxon>
        <taxon>Actinomycetes</taxon>
        <taxon>Kitasatosporales</taxon>
        <taxon>Streptomycetaceae</taxon>
        <taxon>Streptomyces</taxon>
    </lineage>
</organism>
<dbReference type="Pfam" id="PF01750">
    <property type="entry name" value="HycI"/>
    <property type="match status" value="1"/>
</dbReference>
<dbReference type="SUPFAM" id="SSF53163">
    <property type="entry name" value="HybD-like"/>
    <property type="match status" value="1"/>
</dbReference>
<protein>
    <recommendedName>
        <fullName evidence="8">Hydrogenase maturation protease</fullName>
    </recommendedName>
</protein>
<feature type="region of interest" description="Disordered" evidence="5">
    <location>
        <begin position="1"/>
        <end position="27"/>
    </location>
</feature>
<keyword evidence="2" id="KW-0645">Protease</keyword>
<evidence type="ECO:0000313" key="7">
    <source>
        <dbReference type="Proteomes" id="UP000603708"/>
    </source>
</evidence>
<comment type="caution">
    <text evidence="6">The sequence shown here is derived from an EMBL/GenBank/DDBJ whole genome shotgun (WGS) entry which is preliminary data.</text>
</comment>
<keyword evidence="3" id="KW-0064">Aspartyl protease</keyword>
<feature type="compositionally biased region" description="Pro residues" evidence="5">
    <location>
        <begin position="1"/>
        <end position="11"/>
    </location>
</feature>
<keyword evidence="7" id="KW-1185">Reference proteome</keyword>
<evidence type="ECO:0000256" key="5">
    <source>
        <dbReference type="SAM" id="MobiDB-lite"/>
    </source>
</evidence>
<accession>A0A919L818</accession>
<dbReference type="GO" id="GO:0008047">
    <property type="term" value="F:enzyme activator activity"/>
    <property type="evidence" value="ECO:0007669"/>
    <property type="project" value="InterPro"/>
</dbReference>
<dbReference type="PANTHER" id="PTHR30302">
    <property type="entry name" value="HYDROGENASE 1 MATURATION PROTEASE"/>
    <property type="match status" value="1"/>
</dbReference>
<dbReference type="InterPro" id="IPR023430">
    <property type="entry name" value="Pept_HybD-like_dom_sf"/>
</dbReference>
<evidence type="ECO:0000256" key="3">
    <source>
        <dbReference type="ARBA" id="ARBA00022750"/>
    </source>
</evidence>
<evidence type="ECO:0000313" key="6">
    <source>
        <dbReference type="EMBL" id="GHH86814.1"/>
    </source>
</evidence>
<dbReference type="RefSeq" id="WP_189937501.1">
    <property type="nucleotide sequence ID" value="NZ_BNCD01000024.1"/>
</dbReference>
<reference evidence="6" key="1">
    <citation type="journal article" date="2014" name="Int. J. Syst. Evol. Microbiol.">
        <title>Complete genome sequence of Corynebacterium casei LMG S-19264T (=DSM 44701T), isolated from a smear-ripened cheese.</title>
        <authorList>
            <consortium name="US DOE Joint Genome Institute (JGI-PGF)"/>
            <person name="Walter F."/>
            <person name="Albersmeier A."/>
            <person name="Kalinowski J."/>
            <person name="Ruckert C."/>
        </authorList>
    </citation>
    <scope>NUCLEOTIDE SEQUENCE</scope>
    <source>
        <strain evidence="6">JCM 5069</strain>
    </source>
</reference>
<dbReference type="GO" id="GO:0004190">
    <property type="term" value="F:aspartic-type endopeptidase activity"/>
    <property type="evidence" value="ECO:0007669"/>
    <property type="project" value="UniProtKB-KW"/>
</dbReference>
<evidence type="ECO:0000256" key="2">
    <source>
        <dbReference type="ARBA" id="ARBA00022670"/>
    </source>
</evidence>
<reference evidence="6" key="2">
    <citation type="submission" date="2020-09" db="EMBL/GenBank/DDBJ databases">
        <authorList>
            <person name="Sun Q."/>
            <person name="Ohkuma M."/>
        </authorList>
    </citation>
    <scope>NUCLEOTIDE SEQUENCE</scope>
    <source>
        <strain evidence="6">JCM 5069</strain>
    </source>
</reference>
<dbReference type="GO" id="GO:0016485">
    <property type="term" value="P:protein processing"/>
    <property type="evidence" value="ECO:0007669"/>
    <property type="project" value="TreeGrafter"/>
</dbReference>
<sequence>MTPHTPEPAAPATPAAGTHAPRTVTVDGIPLSRGSRVLLRPRARGDVLDLALTGRPAEVEDVEEDTEGRIHVVVTLEADEGRHFTTGLGHRFFFAPDEVEPAGPPRKHTARLLVAGIGNVFLADDAFGPEVIAALGTGPGGLPAGVQAADFGIRGLDLAYRLLDGYDTAVFVDAAPRGAAPGTLHLIEPDTADGAGLGTAAPQGHGMDPVRVLALAARLAEDAGTPLPRVVVLGCEPLVRLRGDEPDVTVGLSAPVRAAVDEAVALLHRVAAALLADPRAALDSLLAGGRSGPCPRPAP</sequence>
<dbReference type="EMBL" id="BNCD01000024">
    <property type="protein sequence ID" value="GHH86814.1"/>
    <property type="molecule type" value="Genomic_DNA"/>
</dbReference>
<dbReference type="Gene3D" id="3.40.50.1450">
    <property type="entry name" value="HybD-like"/>
    <property type="match status" value="1"/>
</dbReference>
<comment type="similarity">
    <text evidence="1">Belongs to the peptidase A31 family.</text>
</comment>
<gene>
    <name evidence="6" type="ORF">GCM10018793_60200</name>
</gene>
<dbReference type="Proteomes" id="UP000603708">
    <property type="component" value="Unassembled WGS sequence"/>
</dbReference>
<dbReference type="InterPro" id="IPR000671">
    <property type="entry name" value="Peptidase_A31"/>
</dbReference>
<evidence type="ECO:0000256" key="4">
    <source>
        <dbReference type="ARBA" id="ARBA00022801"/>
    </source>
</evidence>
<dbReference type="PANTHER" id="PTHR30302:SF1">
    <property type="entry name" value="HYDROGENASE 2 MATURATION PROTEASE"/>
    <property type="match status" value="1"/>
</dbReference>
<dbReference type="AlphaFoldDB" id="A0A919L818"/>